<dbReference type="Proteomes" id="UP000765509">
    <property type="component" value="Unassembled WGS sequence"/>
</dbReference>
<evidence type="ECO:0000313" key="3">
    <source>
        <dbReference type="Proteomes" id="UP000765509"/>
    </source>
</evidence>
<feature type="region of interest" description="Disordered" evidence="1">
    <location>
        <begin position="1"/>
        <end position="37"/>
    </location>
</feature>
<proteinExistence type="predicted"/>
<protein>
    <submittedName>
        <fullName evidence="2">Uncharacterized protein</fullName>
    </submittedName>
</protein>
<organism evidence="2 3">
    <name type="scientific">Austropuccinia psidii MF-1</name>
    <dbReference type="NCBI Taxonomy" id="1389203"/>
    <lineage>
        <taxon>Eukaryota</taxon>
        <taxon>Fungi</taxon>
        <taxon>Dikarya</taxon>
        <taxon>Basidiomycota</taxon>
        <taxon>Pucciniomycotina</taxon>
        <taxon>Pucciniomycetes</taxon>
        <taxon>Pucciniales</taxon>
        <taxon>Sphaerophragmiaceae</taxon>
        <taxon>Austropuccinia</taxon>
    </lineage>
</organism>
<comment type="caution">
    <text evidence="2">The sequence shown here is derived from an EMBL/GenBank/DDBJ whole genome shotgun (WGS) entry which is preliminary data.</text>
</comment>
<reference evidence="2" key="1">
    <citation type="submission" date="2021-03" db="EMBL/GenBank/DDBJ databases">
        <title>Draft genome sequence of rust myrtle Austropuccinia psidii MF-1, a brazilian biotype.</title>
        <authorList>
            <person name="Quecine M.C."/>
            <person name="Pachon D.M.R."/>
            <person name="Bonatelli M.L."/>
            <person name="Correr F.H."/>
            <person name="Franceschini L.M."/>
            <person name="Leite T.F."/>
            <person name="Margarido G.R.A."/>
            <person name="Almeida C.A."/>
            <person name="Ferrarezi J.A."/>
            <person name="Labate C.A."/>
        </authorList>
    </citation>
    <scope>NUCLEOTIDE SEQUENCE</scope>
    <source>
        <strain evidence="2">MF-1</strain>
    </source>
</reference>
<gene>
    <name evidence="2" type="ORF">O181_106120</name>
</gene>
<dbReference type="EMBL" id="AVOT02079050">
    <property type="protein sequence ID" value="MBW0566405.1"/>
    <property type="molecule type" value="Genomic_DNA"/>
</dbReference>
<keyword evidence="3" id="KW-1185">Reference proteome</keyword>
<sequence length="159" mass="18249">MINTQGVVKRIRRIANLPPDRDAEGSDELDGEEKLPTNSCNHSYFPSSCFTKFFPHQACHHSSSPGLHPYSPPNSSSRRREELSPLLFPAAQVFQQRDHWPIQATREDPNKESENQDAVDRLSQRVDRSSREVIMYANDRTIWGTASEEMAAKFAWYED</sequence>
<name>A0A9Q3PMC9_9BASI</name>
<dbReference type="AlphaFoldDB" id="A0A9Q3PMC9"/>
<feature type="region of interest" description="Disordered" evidence="1">
    <location>
        <begin position="100"/>
        <end position="125"/>
    </location>
</feature>
<accession>A0A9Q3PMC9</accession>
<feature type="region of interest" description="Disordered" evidence="1">
    <location>
        <begin position="58"/>
        <end position="82"/>
    </location>
</feature>
<evidence type="ECO:0000313" key="2">
    <source>
        <dbReference type="EMBL" id="MBW0566405.1"/>
    </source>
</evidence>
<evidence type="ECO:0000256" key="1">
    <source>
        <dbReference type="SAM" id="MobiDB-lite"/>
    </source>
</evidence>